<organism evidence="1 2">
    <name type="scientific">Naganishia friedmannii</name>
    <dbReference type="NCBI Taxonomy" id="89922"/>
    <lineage>
        <taxon>Eukaryota</taxon>
        <taxon>Fungi</taxon>
        <taxon>Dikarya</taxon>
        <taxon>Basidiomycota</taxon>
        <taxon>Agaricomycotina</taxon>
        <taxon>Tremellomycetes</taxon>
        <taxon>Filobasidiales</taxon>
        <taxon>Filobasidiaceae</taxon>
        <taxon>Naganishia</taxon>
    </lineage>
</organism>
<dbReference type="Proteomes" id="UP001227268">
    <property type="component" value="Unassembled WGS sequence"/>
</dbReference>
<dbReference type="EMBL" id="JASBWT010000004">
    <property type="protein sequence ID" value="KAJ9105513.1"/>
    <property type="molecule type" value="Genomic_DNA"/>
</dbReference>
<evidence type="ECO:0000313" key="1">
    <source>
        <dbReference type="EMBL" id="KAJ9105513.1"/>
    </source>
</evidence>
<reference evidence="1" key="1">
    <citation type="submission" date="2023-04" db="EMBL/GenBank/DDBJ databases">
        <title>Draft Genome sequencing of Naganishia species isolated from polar environments using Oxford Nanopore Technology.</title>
        <authorList>
            <person name="Leo P."/>
            <person name="Venkateswaran K."/>
        </authorList>
    </citation>
    <scope>NUCLEOTIDE SEQUENCE</scope>
    <source>
        <strain evidence="1">MNA-CCFEE 5423</strain>
    </source>
</reference>
<proteinExistence type="predicted"/>
<comment type="caution">
    <text evidence="1">The sequence shown here is derived from an EMBL/GenBank/DDBJ whole genome shotgun (WGS) entry which is preliminary data.</text>
</comment>
<evidence type="ECO:0000313" key="2">
    <source>
        <dbReference type="Proteomes" id="UP001227268"/>
    </source>
</evidence>
<keyword evidence="2" id="KW-1185">Reference proteome</keyword>
<gene>
    <name evidence="1" type="ORF">QFC21_001884</name>
</gene>
<sequence>MSNGSTAPRDLHTAAVTGLAAVDSRPFNPTLFHRRSTQTQEEWDEWKSAKAASKIGSRVTVESMDEGAPSTISGPSGVSASVGGDENAKRLAKISRDFRSDTITIPTDAQLMAGLQASRGDDVYREDDATIALEQRIARLTGKEDAMFVISGTASNQIAIRTNLTQPPHSVLLDIRSHVHKWEAGGMAVFSQATAHAIAPANGKHLTLEHDVLPNLELGEDVHIAPTRLISLENTLSGMVFPQHEIEKIAAVAKEHDIIMHLDGARIWETAAKACAQDGKKGEEGLQEVMTNLCAPFKSVSLCMSKGLGAPIGSVLVGPKDFIARARWFKKMFGGGIRQSGGIATAADWALTNTFPKLAHTHKLAEKLSAGILALGGRLLVPTETNMVWLDLSSLNIKAPEMIKRGREMFPENPLTVGGARFVVHHQIEEQAIDDVLALLETFKQDMVREGTVSQDAGISEINEDRPQETLSRPFPKLGY</sequence>
<name>A0ACC2W2A4_9TREE</name>
<protein>
    <submittedName>
        <fullName evidence="1">Uncharacterized protein</fullName>
    </submittedName>
</protein>
<accession>A0ACC2W2A4</accession>